<evidence type="ECO:0000259" key="18">
    <source>
        <dbReference type="PROSITE" id="PS50109"/>
    </source>
</evidence>
<dbReference type="AlphaFoldDB" id="A0A1J5TTS9"/>
<dbReference type="SUPFAM" id="SSF55874">
    <property type="entry name" value="ATPase domain of HSP90 chaperone/DNA topoisomerase II/histidine kinase"/>
    <property type="match status" value="1"/>
</dbReference>
<dbReference type="GO" id="GO:0000155">
    <property type="term" value="F:phosphorelay sensor kinase activity"/>
    <property type="evidence" value="ECO:0007669"/>
    <property type="project" value="InterPro"/>
</dbReference>
<dbReference type="InterPro" id="IPR029151">
    <property type="entry name" value="Sensor-like_sf"/>
</dbReference>
<keyword evidence="8 19" id="KW-0808">Transferase</keyword>
<dbReference type="EMBL" id="MLJW01000001">
    <property type="protein sequence ID" value="OIR19861.1"/>
    <property type="molecule type" value="Genomic_DNA"/>
</dbReference>
<evidence type="ECO:0000256" key="3">
    <source>
        <dbReference type="ARBA" id="ARBA00004651"/>
    </source>
</evidence>
<keyword evidence="9 17" id="KW-0812">Transmembrane</keyword>
<accession>A0A1J5TTS9</accession>
<keyword evidence="6" id="KW-0004">4Fe-4S</keyword>
<evidence type="ECO:0000256" key="14">
    <source>
        <dbReference type="ARBA" id="ARBA00023014"/>
    </source>
</evidence>
<dbReference type="Gene3D" id="1.20.5.1930">
    <property type="match status" value="1"/>
</dbReference>
<dbReference type="PROSITE" id="PS50109">
    <property type="entry name" value="HIS_KIN"/>
    <property type="match status" value="1"/>
</dbReference>
<keyword evidence="7" id="KW-0963">Cytoplasm</keyword>
<keyword evidence="5" id="KW-1003">Cell membrane</keyword>
<dbReference type="InterPro" id="IPR036890">
    <property type="entry name" value="HATPase_C_sf"/>
</dbReference>
<sequence>MLVAIALIAVWNLAALFIANQYYLGQVQLTIEQKTRLSNELAADLSDSIRRNLGFIAGIPDLLVQSERVKEALSRFGTSAVPSSQPLEVRKQRWSDDPALRELSLYLRRVQDNLQVNLIYVVNAAGDCISAGNIDTLGSSIGSNYAERDFFRENRNGRSGMQYAVGKTTNIPGLFFASPIMVKGRFMGAVVAKSDVPSLTLMIKQVSAFVTDGNGVIILANEKDRELQALPDAPIGTVSEQARFDRYRTRSFPVLRIEPWGDERFAALSRVQGDADPHIVLSKALPEYGMKVHIDTDVTEFHTLARDRLWLAVLLGMSGSILILIASGTFLYVDSIKTAELALKRASIAERKIISVTEETQEKIGRELHDDLGQHLTGIAFISELLFQDLKKRGYPDHEAAGRITTLINEAISKTRGLAQGLYPVELKGAGLHAMLGQIAFSVVSLYHIECEVVAEGEIDIVNPQVLINLFRITQEAVNNAIKHSGATRITIRISETPRSIELEIADNGNGIAAGAADANKGLGMHTMHYRASLLGGDLRIAARPEGGTSVTVSLPRQA</sequence>
<evidence type="ECO:0000256" key="7">
    <source>
        <dbReference type="ARBA" id="ARBA00022490"/>
    </source>
</evidence>
<evidence type="ECO:0000256" key="12">
    <source>
        <dbReference type="ARBA" id="ARBA00022989"/>
    </source>
</evidence>
<dbReference type="InterPro" id="IPR011712">
    <property type="entry name" value="Sig_transdc_His_kin_sub3_dim/P"/>
</dbReference>
<evidence type="ECO:0000256" key="13">
    <source>
        <dbReference type="ARBA" id="ARBA00023004"/>
    </source>
</evidence>
<protein>
    <recommendedName>
        <fullName evidence="4">Oxygen sensor histidine kinase NreB</fullName>
    </recommendedName>
    <alternativeName>
        <fullName evidence="16">Nitrogen regulation protein B</fullName>
    </alternativeName>
</protein>
<dbReference type="InterPro" id="IPR003594">
    <property type="entry name" value="HATPase_dom"/>
</dbReference>
<keyword evidence="17" id="KW-0472">Membrane</keyword>
<dbReference type="SMART" id="SM00387">
    <property type="entry name" value="HATPase_c"/>
    <property type="match status" value="1"/>
</dbReference>
<evidence type="ECO:0000313" key="19">
    <source>
        <dbReference type="EMBL" id="OIR19861.1"/>
    </source>
</evidence>
<evidence type="ECO:0000256" key="17">
    <source>
        <dbReference type="SAM" id="Phobius"/>
    </source>
</evidence>
<evidence type="ECO:0000256" key="2">
    <source>
        <dbReference type="ARBA" id="ARBA00004496"/>
    </source>
</evidence>
<comment type="caution">
    <text evidence="19">The sequence shown here is derived from an EMBL/GenBank/DDBJ whole genome shotgun (WGS) entry which is preliminary data.</text>
</comment>
<keyword evidence="14" id="KW-0411">Iron-sulfur</keyword>
<keyword evidence="19" id="KW-0378">Hydrolase</keyword>
<evidence type="ECO:0000256" key="11">
    <source>
        <dbReference type="ARBA" id="ARBA00022777"/>
    </source>
</evidence>
<dbReference type="InterPro" id="IPR004358">
    <property type="entry name" value="Sig_transdc_His_kin-like_C"/>
</dbReference>
<dbReference type="GO" id="GO:0005737">
    <property type="term" value="C:cytoplasm"/>
    <property type="evidence" value="ECO:0007669"/>
    <property type="project" value="UniProtKB-SubCell"/>
</dbReference>
<dbReference type="GO" id="GO:0046872">
    <property type="term" value="F:metal ion binding"/>
    <property type="evidence" value="ECO:0007669"/>
    <property type="project" value="UniProtKB-KW"/>
</dbReference>
<evidence type="ECO:0000256" key="1">
    <source>
        <dbReference type="ARBA" id="ARBA00001966"/>
    </source>
</evidence>
<dbReference type="Gene3D" id="3.30.565.10">
    <property type="entry name" value="Histidine kinase-like ATPase, C-terminal domain"/>
    <property type="match status" value="1"/>
</dbReference>
<name>A0A1J5TTS9_9ZZZZ</name>
<keyword evidence="12 17" id="KW-1133">Transmembrane helix</keyword>
<dbReference type="SUPFAM" id="SSF103190">
    <property type="entry name" value="Sensory domain-like"/>
    <property type="match status" value="1"/>
</dbReference>
<dbReference type="Gene3D" id="3.30.450.20">
    <property type="entry name" value="PAS domain"/>
    <property type="match status" value="2"/>
</dbReference>
<comment type="function">
    <text evidence="15">Member of the two-component regulatory system NreB/NreC involved in the control of dissimilatory nitrate/nitrite reduction in response to oxygen. NreB functions as a direct oxygen sensor histidine kinase which is autophosphorylated, in the absence of oxygen, probably at the conserved histidine residue, and transfers its phosphate group probably to a conserved aspartate residue of NreC. NreB/NreC activates the expression of the nitrate (narGHJI) and nitrite (nir) reductase operons, as well as the putative nitrate transporter gene narT.</text>
</comment>
<dbReference type="InterPro" id="IPR005467">
    <property type="entry name" value="His_kinase_dom"/>
</dbReference>
<evidence type="ECO:0000256" key="5">
    <source>
        <dbReference type="ARBA" id="ARBA00022475"/>
    </source>
</evidence>
<dbReference type="GO" id="GO:0016787">
    <property type="term" value="F:hydrolase activity"/>
    <property type="evidence" value="ECO:0007669"/>
    <property type="project" value="UniProtKB-KW"/>
</dbReference>
<dbReference type="PRINTS" id="PR00344">
    <property type="entry name" value="BCTRLSENSOR"/>
</dbReference>
<evidence type="ECO:0000256" key="15">
    <source>
        <dbReference type="ARBA" id="ARBA00024827"/>
    </source>
</evidence>
<comment type="subcellular location">
    <subcellularLocation>
        <location evidence="3">Cell membrane</location>
        <topology evidence="3">Multi-pass membrane protein</topology>
    </subcellularLocation>
    <subcellularLocation>
        <location evidence="2">Cytoplasm</location>
    </subcellularLocation>
</comment>
<evidence type="ECO:0000256" key="8">
    <source>
        <dbReference type="ARBA" id="ARBA00022679"/>
    </source>
</evidence>
<reference evidence="19" key="1">
    <citation type="submission" date="2016-10" db="EMBL/GenBank/DDBJ databases">
        <title>Sequence of Gallionella enrichment culture.</title>
        <authorList>
            <person name="Poehlein A."/>
            <person name="Muehling M."/>
            <person name="Daniel R."/>
        </authorList>
    </citation>
    <scope>NUCLEOTIDE SEQUENCE</scope>
</reference>
<dbReference type="InterPro" id="IPR050482">
    <property type="entry name" value="Sensor_HK_TwoCompSys"/>
</dbReference>
<dbReference type="GO" id="GO:0051539">
    <property type="term" value="F:4 iron, 4 sulfur cluster binding"/>
    <property type="evidence" value="ECO:0007669"/>
    <property type="project" value="UniProtKB-KW"/>
</dbReference>
<gene>
    <name evidence="19" type="primary">degS_1</name>
    <name evidence="19" type="ORF">GALL_07450</name>
</gene>
<dbReference type="PANTHER" id="PTHR24421">
    <property type="entry name" value="NITRATE/NITRITE SENSOR PROTEIN NARX-RELATED"/>
    <property type="match status" value="1"/>
</dbReference>
<evidence type="ECO:0000256" key="6">
    <source>
        <dbReference type="ARBA" id="ARBA00022485"/>
    </source>
</evidence>
<feature type="domain" description="Histidine kinase" evidence="18">
    <location>
        <begin position="367"/>
        <end position="559"/>
    </location>
</feature>
<proteinExistence type="predicted"/>
<evidence type="ECO:0000256" key="10">
    <source>
        <dbReference type="ARBA" id="ARBA00022723"/>
    </source>
</evidence>
<evidence type="ECO:0000256" key="16">
    <source>
        <dbReference type="ARBA" id="ARBA00030800"/>
    </source>
</evidence>
<dbReference type="Pfam" id="PF07730">
    <property type="entry name" value="HisKA_3"/>
    <property type="match status" value="1"/>
</dbReference>
<evidence type="ECO:0000256" key="9">
    <source>
        <dbReference type="ARBA" id="ARBA00022692"/>
    </source>
</evidence>
<keyword evidence="10" id="KW-0479">Metal-binding</keyword>
<organism evidence="19">
    <name type="scientific">mine drainage metagenome</name>
    <dbReference type="NCBI Taxonomy" id="410659"/>
    <lineage>
        <taxon>unclassified sequences</taxon>
        <taxon>metagenomes</taxon>
        <taxon>ecological metagenomes</taxon>
    </lineage>
</organism>
<comment type="cofactor">
    <cofactor evidence="1">
        <name>[4Fe-4S] cluster</name>
        <dbReference type="ChEBI" id="CHEBI:49883"/>
    </cofactor>
</comment>
<feature type="transmembrane region" description="Helical" evidence="17">
    <location>
        <begin position="309"/>
        <end position="333"/>
    </location>
</feature>
<keyword evidence="13" id="KW-0408">Iron</keyword>
<dbReference type="Pfam" id="PF02518">
    <property type="entry name" value="HATPase_c"/>
    <property type="match status" value="1"/>
</dbReference>
<dbReference type="GO" id="GO:0046983">
    <property type="term" value="F:protein dimerization activity"/>
    <property type="evidence" value="ECO:0007669"/>
    <property type="project" value="InterPro"/>
</dbReference>
<keyword evidence="11 19" id="KW-0418">Kinase</keyword>
<dbReference type="CDD" id="cd16917">
    <property type="entry name" value="HATPase_UhpB-NarQ-NarX-like"/>
    <property type="match status" value="1"/>
</dbReference>
<dbReference type="GO" id="GO:0005886">
    <property type="term" value="C:plasma membrane"/>
    <property type="evidence" value="ECO:0007669"/>
    <property type="project" value="UniProtKB-SubCell"/>
</dbReference>
<evidence type="ECO:0000256" key="4">
    <source>
        <dbReference type="ARBA" id="ARBA00017322"/>
    </source>
</evidence>